<reference evidence="2" key="1">
    <citation type="submission" date="2024-02" db="UniProtKB">
        <authorList>
            <consortium name="WormBaseParasite"/>
        </authorList>
    </citation>
    <scope>IDENTIFICATION</scope>
</reference>
<protein>
    <submittedName>
        <fullName evidence="2">Uncharacterized protein</fullName>
    </submittedName>
</protein>
<dbReference type="Proteomes" id="UP000887575">
    <property type="component" value="Unassembled WGS sequence"/>
</dbReference>
<keyword evidence="1" id="KW-1185">Reference proteome</keyword>
<name>A0AAF3FSL8_9BILA</name>
<accession>A0AAF3FSL8</accession>
<evidence type="ECO:0000313" key="1">
    <source>
        <dbReference type="Proteomes" id="UP000887575"/>
    </source>
</evidence>
<proteinExistence type="predicted"/>
<dbReference type="WBParaSite" id="MBELARI_LOCUS8735">
    <property type="protein sequence ID" value="MBELARI_LOCUS8735"/>
    <property type="gene ID" value="MBELARI_LOCUS8735"/>
</dbReference>
<sequence>MVCEEKSYHPSHILLFNHQNELPLGVHPSRHRRCSRLRSHARTFVANHSANPRRDPEVRWWSRRHSAIATSRSLKQTEIGIDRRFDWPLFMISFPRSVWTLPSQ</sequence>
<dbReference type="AlphaFoldDB" id="A0AAF3FSL8"/>
<organism evidence="1 2">
    <name type="scientific">Mesorhabditis belari</name>
    <dbReference type="NCBI Taxonomy" id="2138241"/>
    <lineage>
        <taxon>Eukaryota</taxon>
        <taxon>Metazoa</taxon>
        <taxon>Ecdysozoa</taxon>
        <taxon>Nematoda</taxon>
        <taxon>Chromadorea</taxon>
        <taxon>Rhabditida</taxon>
        <taxon>Rhabditina</taxon>
        <taxon>Rhabditomorpha</taxon>
        <taxon>Rhabditoidea</taxon>
        <taxon>Rhabditidae</taxon>
        <taxon>Mesorhabditinae</taxon>
        <taxon>Mesorhabditis</taxon>
    </lineage>
</organism>
<evidence type="ECO:0000313" key="2">
    <source>
        <dbReference type="WBParaSite" id="MBELARI_LOCUS8735"/>
    </source>
</evidence>